<accession>A0A0F9WCQ4</accession>
<reference evidence="3" key="1">
    <citation type="journal article" date="2015" name="Nature">
        <title>Complex archaea that bridge the gap between prokaryotes and eukaryotes.</title>
        <authorList>
            <person name="Spang A."/>
            <person name="Saw J.H."/>
            <person name="Jorgensen S.L."/>
            <person name="Zaremba-Niedzwiedzka K."/>
            <person name="Martijn J."/>
            <person name="Lind A.E."/>
            <person name="van Eijk R."/>
            <person name="Schleper C."/>
            <person name="Guy L."/>
            <person name="Ettema T.J."/>
        </authorList>
    </citation>
    <scope>NUCLEOTIDE SEQUENCE</scope>
</reference>
<evidence type="ECO:0008006" key="4">
    <source>
        <dbReference type="Google" id="ProtNLM"/>
    </source>
</evidence>
<dbReference type="AlphaFoldDB" id="A0A0F9WCQ4"/>
<feature type="compositionally biased region" description="Polar residues" evidence="1">
    <location>
        <begin position="1"/>
        <end position="19"/>
    </location>
</feature>
<feature type="transmembrane region" description="Helical" evidence="2">
    <location>
        <begin position="30"/>
        <end position="55"/>
    </location>
</feature>
<keyword evidence="2" id="KW-0812">Transmembrane</keyword>
<organism evidence="3">
    <name type="scientific">marine sediment metagenome</name>
    <dbReference type="NCBI Taxonomy" id="412755"/>
    <lineage>
        <taxon>unclassified sequences</taxon>
        <taxon>metagenomes</taxon>
        <taxon>ecological metagenomes</taxon>
    </lineage>
</organism>
<keyword evidence="2" id="KW-0472">Membrane</keyword>
<gene>
    <name evidence="3" type="ORF">LCGC14_0027100</name>
</gene>
<dbReference type="EMBL" id="LAZR01000005">
    <property type="protein sequence ID" value="KKO10178.1"/>
    <property type="molecule type" value="Genomic_DNA"/>
</dbReference>
<comment type="caution">
    <text evidence="3">The sequence shown here is derived from an EMBL/GenBank/DDBJ whole genome shotgun (WGS) entry which is preliminary data.</text>
</comment>
<keyword evidence="2" id="KW-1133">Transmembrane helix</keyword>
<evidence type="ECO:0000313" key="3">
    <source>
        <dbReference type="EMBL" id="KKO10178.1"/>
    </source>
</evidence>
<feature type="region of interest" description="Disordered" evidence="1">
    <location>
        <begin position="1"/>
        <end position="21"/>
    </location>
</feature>
<name>A0A0F9WCQ4_9ZZZZ</name>
<protein>
    <recommendedName>
        <fullName evidence="4">Transmembrane protein</fullName>
    </recommendedName>
</protein>
<evidence type="ECO:0000256" key="2">
    <source>
        <dbReference type="SAM" id="Phobius"/>
    </source>
</evidence>
<proteinExistence type="predicted"/>
<evidence type="ECO:0000256" key="1">
    <source>
        <dbReference type="SAM" id="MobiDB-lite"/>
    </source>
</evidence>
<sequence>MTTGFINSQGSNSIMTQQDTPRDEIRPPQIVYALYLAGLVTANITLLIGVIVAYVYRREAAPWLQQHYRYMIRTFWIGTLYASIAFLLSIVMVGLLIWPLLAVWLGVRSVLGWINVRKGQPPARPASWLW</sequence>
<feature type="transmembrane region" description="Helical" evidence="2">
    <location>
        <begin position="75"/>
        <end position="101"/>
    </location>
</feature>